<protein>
    <recommendedName>
        <fullName evidence="3">Sulfatase N-terminal domain-containing protein</fullName>
    </recommendedName>
</protein>
<organism evidence="4">
    <name type="scientific">marine sediment metagenome</name>
    <dbReference type="NCBI Taxonomy" id="412755"/>
    <lineage>
        <taxon>unclassified sequences</taxon>
        <taxon>metagenomes</taxon>
        <taxon>ecological metagenomes</taxon>
    </lineage>
</organism>
<dbReference type="PANTHER" id="PTHR42693:SF53">
    <property type="entry name" value="ENDO-4-O-SULFATASE"/>
    <property type="match status" value="1"/>
</dbReference>
<reference evidence="4" key="1">
    <citation type="journal article" date="2015" name="Nature">
        <title>Complex archaea that bridge the gap between prokaryotes and eukaryotes.</title>
        <authorList>
            <person name="Spang A."/>
            <person name="Saw J.H."/>
            <person name="Jorgensen S.L."/>
            <person name="Zaremba-Niedzwiedzka K."/>
            <person name="Martijn J."/>
            <person name="Lind A.E."/>
            <person name="van Eijk R."/>
            <person name="Schleper C."/>
            <person name="Guy L."/>
            <person name="Ettema T.J."/>
        </authorList>
    </citation>
    <scope>NUCLEOTIDE SEQUENCE</scope>
</reference>
<feature type="domain" description="Sulfatase N-terminal" evidence="3">
    <location>
        <begin position="2"/>
        <end position="270"/>
    </location>
</feature>
<dbReference type="InterPro" id="IPR050738">
    <property type="entry name" value="Sulfatase"/>
</dbReference>
<dbReference type="InterPro" id="IPR017850">
    <property type="entry name" value="Alkaline_phosphatase_core_sf"/>
</dbReference>
<dbReference type="SUPFAM" id="SSF53649">
    <property type="entry name" value="Alkaline phosphatase-like"/>
    <property type="match status" value="1"/>
</dbReference>
<comment type="caution">
    <text evidence="4">The sequence shown here is derived from an EMBL/GenBank/DDBJ whole genome shotgun (WGS) entry which is preliminary data.</text>
</comment>
<dbReference type="GO" id="GO:0004065">
    <property type="term" value="F:arylsulfatase activity"/>
    <property type="evidence" value="ECO:0007669"/>
    <property type="project" value="TreeGrafter"/>
</dbReference>
<comment type="similarity">
    <text evidence="1">Belongs to the sulfatase family.</text>
</comment>
<name>A0A0F8XUC3_9ZZZZ</name>
<evidence type="ECO:0000256" key="1">
    <source>
        <dbReference type="ARBA" id="ARBA00008779"/>
    </source>
</evidence>
<dbReference type="Pfam" id="PF00884">
    <property type="entry name" value="Sulfatase"/>
    <property type="match status" value="1"/>
</dbReference>
<dbReference type="Gene3D" id="3.40.720.10">
    <property type="entry name" value="Alkaline Phosphatase, subunit A"/>
    <property type="match status" value="1"/>
</dbReference>
<sequence length="334" mass="38403">VSTCPSCTPYRASLLTGMYSTTHGLLLNDILLDPESESMAKIYKKAGYNTAYWGKWHVGGPYRLGYISESNRQGFDFWKVMECTHEYMDSWYFDGNDRNRKRWNGYDAHEQAKDLCKYISDHANDENPFLAVLSWGPPHDPYFQVPEKYLDMYSDLTNIVLRENVPEDYKDEALKMLQGYYAHIAALDESMGWIIQQIKDSGIEENTILIFTSDHGDMVGSKGMKHKSNPWDESIMVPFLLKYPDAVKEGRTIEMPIGTPDILPTLLGLCEINTDLKFEGSDFSDILLGNEDEFENFKEKLKDLAKCNRDNTEYMTACGIESALECFEIWEPKL</sequence>
<dbReference type="InterPro" id="IPR000917">
    <property type="entry name" value="Sulfatase_N"/>
</dbReference>
<feature type="non-terminal residue" evidence="4">
    <location>
        <position position="334"/>
    </location>
</feature>
<evidence type="ECO:0000256" key="2">
    <source>
        <dbReference type="ARBA" id="ARBA00022801"/>
    </source>
</evidence>
<evidence type="ECO:0000259" key="3">
    <source>
        <dbReference type="Pfam" id="PF00884"/>
    </source>
</evidence>
<dbReference type="PANTHER" id="PTHR42693">
    <property type="entry name" value="ARYLSULFATASE FAMILY MEMBER"/>
    <property type="match status" value="1"/>
</dbReference>
<keyword evidence="2" id="KW-0378">Hydrolase</keyword>
<gene>
    <name evidence="4" type="ORF">LCGC14_3165250</name>
</gene>
<proteinExistence type="inferred from homology"/>
<evidence type="ECO:0000313" key="4">
    <source>
        <dbReference type="EMBL" id="KKK45584.1"/>
    </source>
</evidence>
<accession>A0A0F8XUC3</accession>
<dbReference type="EMBL" id="LAZR01070077">
    <property type="protein sequence ID" value="KKK45584.1"/>
    <property type="molecule type" value="Genomic_DNA"/>
</dbReference>
<dbReference type="AlphaFoldDB" id="A0A0F8XUC3"/>
<feature type="non-terminal residue" evidence="4">
    <location>
        <position position="1"/>
    </location>
</feature>